<gene>
    <name evidence="2" type="ORF">GOODEAATRI_020028</name>
</gene>
<dbReference type="InterPro" id="IPR015925">
    <property type="entry name" value="Ryanodine_IP3_receptor"/>
</dbReference>
<feature type="non-terminal residue" evidence="2">
    <location>
        <position position="1"/>
    </location>
</feature>
<dbReference type="PANTHER" id="PTHR45816">
    <property type="entry name" value="MIR DOMAIN-CONTAINING PROTEIN"/>
    <property type="match status" value="1"/>
</dbReference>
<sequence>NNVLRTIHGVGEMMTQMVMSRGVLQGLPDTPPSLRYGKGHFLPDNEDVVVMDTKLKIIEILQILERFSKMCCVNKKNRLQLQRLLKNMGAHTVVLELLQIPYEKLLEAETMRHIFMNNSQLCNEISDRVVHHFVHCIETHGRHVQYLKFLQTIVKCDGKYMKKCQDKVMTELVNAGEDVLVFYNDRSSFTVLTQMMASERERADENGSLAYHNTLVDLLAACTEGKNVYTELKCNSLLPLDDIVNVVTDVNCVPENNQSTFIKLLQSAFRIYNLKGIISSQKSNIETCIKALADVAKARSIPIPVDLDSQVNALSLNVHTNAVQRAAKDWRSSARSRPRKEPLGSPDYKNIIEKLQVRLFYFLDYHLSCLRP</sequence>
<proteinExistence type="predicted"/>
<protein>
    <recommendedName>
        <fullName evidence="1">RIH domain-containing protein</fullName>
    </recommendedName>
</protein>
<dbReference type="InterPro" id="IPR000699">
    <property type="entry name" value="RIH_dom"/>
</dbReference>
<evidence type="ECO:0000313" key="2">
    <source>
        <dbReference type="EMBL" id="MEQ2168955.1"/>
    </source>
</evidence>
<dbReference type="EMBL" id="JAHRIO010031817">
    <property type="protein sequence ID" value="MEQ2168955.1"/>
    <property type="molecule type" value="Genomic_DNA"/>
</dbReference>
<feature type="domain" description="RIH" evidence="1">
    <location>
        <begin position="74"/>
        <end position="180"/>
    </location>
</feature>
<dbReference type="SUPFAM" id="SSF100909">
    <property type="entry name" value="IP3 receptor type 1 binding core, domain 2"/>
    <property type="match status" value="1"/>
</dbReference>
<dbReference type="Pfam" id="PF01365">
    <property type="entry name" value="RYDR_ITPR"/>
    <property type="match status" value="1"/>
</dbReference>
<keyword evidence="3" id="KW-1185">Reference proteome</keyword>
<organism evidence="2 3">
    <name type="scientific">Goodea atripinnis</name>
    <dbReference type="NCBI Taxonomy" id="208336"/>
    <lineage>
        <taxon>Eukaryota</taxon>
        <taxon>Metazoa</taxon>
        <taxon>Chordata</taxon>
        <taxon>Craniata</taxon>
        <taxon>Vertebrata</taxon>
        <taxon>Euteleostomi</taxon>
        <taxon>Actinopterygii</taxon>
        <taxon>Neopterygii</taxon>
        <taxon>Teleostei</taxon>
        <taxon>Neoteleostei</taxon>
        <taxon>Acanthomorphata</taxon>
        <taxon>Ovalentaria</taxon>
        <taxon>Atherinomorphae</taxon>
        <taxon>Cyprinodontiformes</taxon>
        <taxon>Goodeidae</taxon>
        <taxon>Goodea</taxon>
    </lineage>
</organism>
<reference evidence="2 3" key="1">
    <citation type="submission" date="2021-06" db="EMBL/GenBank/DDBJ databases">
        <authorList>
            <person name="Palmer J.M."/>
        </authorList>
    </citation>
    <scope>NUCLEOTIDE SEQUENCE [LARGE SCALE GENOMIC DNA]</scope>
    <source>
        <strain evidence="2 3">GA_2019</strain>
        <tissue evidence="2">Muscle</tissue>
    </source>
</reference>
<name>A0ABV0NC32_9TELE</name>
<comment type="caution">
    <text evidence="2">The sequence shown here is derived from an EMBL/GenBank/DDBJ whole genome shotgun (WGS) entry which is preliminary data.</text>
</comment>
<dbReference type="PANTHER" id="PTHR45816:SF3">
    <property type="entry name" value="INOSITOL 1,4,5-TRISPHOSPHATE RECEPTOR"/>
    <property type="match status" value="1"/>
</dbReference>
<accession>A0ABV0NC32</accession>
<dbReference type="Proteomes" id="UP001476798">
    <property type="component" value="Unassembled WGS sequence"/>
</dbReference>
<evidence type="ECO:0000313" key="3">
    <source>
        <dbReference type="Proteomes" id="UP001476798"/>
    </source>
</evidence>
<dbReference type="InterPro" id="IPR035910">
    <property type="entry name" value="RyR/IP3R_RIH_dom_sf"/>
</dbReference>
<evidence type="ECO:0000259" key="1">
    <source>
        <dbReference type="Pfam" id="PF01365"/>
    </source>
</evidence>